<keyword evidence="3" id="KW-1185">Reference proteome</keyword>
<evidence type="ECO:0000313" key="2">
    <source>
        <dbReference type="EMBL" id="MDJ1493468.1"/>
    </source>
</evidence>
<protein>
    <submittedName>
        <fullName evidence="1">Uncharacterized protein</fullName>
    </submittedName>
</protein>
<dbReference type="EMBL" id="JASJOS010000004">
    <property type="protein sequence ID" value="MDJ1480836.1"/>
    <property type="molecule type" value="Genomic_DNA"/>
</dbReference>
<dbReference type="Proteomes" id="UP001228581">
    <property type="component" value="Unassembled WGS sequence"/>
</dbReference>
<name>A0AAE3QPN5_9BACT</name>
<dbReference type="Proteomes" id="UP001241110">
    <property type="component" value="Unassembled WGS sequence"/>
</dbReference>
<evidence type="ECO:0000313" key="3">
    <source>
        <dbReference type="Proteomes" id="UP001228581"/>
    </source>
</evidence>
<comment type="caution">
    <text evidence="1">The sequence shown here is derived from an EMBL/GenBank/DDBJ whole genome shotgun (WGS) entry which is preliminary data.</text>
</comment>
<gene>
    <name evidence="1" type="ORF">QNI16_10110</name>
    <name evidence="2" type="ORF">QNI19_11040</name>
</gene>
<accession>A0AAE3QPN5</accession>
<dbReference type="EMBL" id="JASJOT010000006">
    <property type="protein sequence ID" value="MDJ1493468.1"/>
    <property type="molecule type" value="Genomic_DNA"/>
</dbReference>
<evidence type="ECO:0000313" key="4">
    <source>
        <dbReference type="Proteomes" id="UP001241110"/>
    </source>
</evidence>
<dbReference type="RefSeq" id="WP_313977837.1">
    <property type="nucleotide sequence ID" value="NZ_JASJOR010000011.1"/>
</dbReference>
<reference evidence="1 3" key="1">
    <citation type="submission" date="2023-05" db="EMBL/GenBank/DDBJ databases">
        <authorList>
            <person name="Zhang X."/>
        </authorList>
    </citation>
    <scope>NUCLEOTIDE SEQUENCE</scope>
    <source>
        <strain evidence="2 3">DM2B3-1</strain>
        <strain evidence="1">YF14B1</strain>
    </source>
</reference>
<proteinExistence type="predicted"/>
<evidence type="ECO:0000313" key="1">
    <source>
        <dbReference type="EMBL" id="MDJ1480836.1"/>
    </source>
</evidence>
<organism evidence="1 4">
    <name type="scientific">Xanthocytophaga flava</name>
    <dbReference type="NCBI Taxonomy" id="3048013"/>
    <lineage>
        <taxon>Bacteria</taxon>
        <taxon>Pseudomonadati</taxon>
        <taxon>Bacteroidota</taxon>
        <taxon>Cytophagia</taxon>
        <taxon>Cytophagales</taxon>
        <taxon>Rhodocytophagaceae</taxon>
        <taxon>Xanthocytophaga</taxon>
    </lineage>
</organism>
<dbReference type="AlphaFoldDB" id="A0AAE3QPN5"/>
<sequence length="72" mass="8562">MDEWKKYTGKCGNQFYDLKLKSGRVIIHCWPWKGNFNLVDGVSNTCIEGDYVDFIRVCHQQWDWDQSAIIFN</sequence>